<dbReference type="Proteomes" id="UP000277212">
    <property type="component" value="Unassembled WGS sequence"/>
</dbReference>
<dbReference type="AlphaFoldDB" id="A0A3M2SDI9"/>
<reference evidence="2 3" key="1">
    <citation type="submission" date="2017-06" db="EMBL/GenBank/DDBJ databases">
        <title>Comparative genomic analysis of Ambrosia Fusariam Clade fungi.</title>
        <authorList>
            <person name="Stajich J.E."/>
            <person name="Carrillo J."/>
            <person name="Kijimoto T."/>
            <person name="Eskalen A."/>
            <person name="O'Donnell K."/>
            <person name="Kasson M."/>
        </authorList>
    </citation>
    <scope>NUCLEOTIDE SEQUENCE [LARGE SCALE GENOMIC DNA]</scope>
    <source>
        <strain evidence="2">UCR3666</strain>
    </source>
</reference>
<dbReference type="EMBL" id="NKUJ01000062">
    <property type="protein sequence ID" value="RMJ15559.1"/>
    <property type="molecule type" value="Genomic_DNA"/>
</dbReference>
<keyword evidence="3" id="KW-1185">Reference proteome</keyword>
<accession>A0A3M2SDI9</accession>
<keyword evidence="1" id="KW-0732">Signal</keyword>
<gene>
    <name evidence="2" type="ORF">CDV36_004747</name>
</gene>
<proteinExistence type="predicted"/>
<evidence type="ECO:0000256" key="1">
    <source>
        <dbReference type="SAM" id="SignalP"/>
    </source>
</evidence>
<dbReference type="OrthoDB" id="2590365at2759"/>
<evidence type="ECO:0000313" key="2">
    <source>
        <dbReference type="EMBL" id="RMJ15559.1"/>
    </source>
</evidence>
<comment type="caution">
    <text evidence="2">The sequence shown here is derived from an EMBL/GenBank/DDBJ whole genome shotgun (WGS) entry which is preliminary data.</text>
</comment>
<organism evidence="2 3">
    <name type="scientific">Fusarium kuroshium</name>
    <dbReference type="NCBI Taxonomy" id="2010991"/>
    <lineage>
        <taxon>Eukaryota</taxon>
        <taxon>Fungi</taxon>
        <taxon>Dikarya</taxon>
        <taxon>Ascomycota</taxon>
        <taxon>Pezizomycotina</taxon>
        <taxon>Sordariomycetes</taxon>
        <taxon>Hypocreomycetidae</taxon>
        <taxon>Hypocreales</taxon>
        <taxon>Nectriaceae</taxon>
        <taxon>Fusarium</taxon>
        <taxon>Fusarium solani species complex</taxon>
    </lineage>
</organism>
<feature type="chain" id="PRO_5018061774" evidence="1">
    <location>
        <begin position="21"/>
        <end position="555"/>
    </location>
</feature>
<sequence>MHFSSVIATALLLLSQPASAQNMTEICAGVPGIQGCTGAIKIPVKAKLKTCRTKYYSIDPCKTKKSFRYPCPIWSDPFRMCDGTTCVPGTVEKWTDVPCGIDIITKTISVCQSIRDTLGGAGSSFIDKANTLCNCLPQMGWLVNSGRYDSAFRPDGLLKVESDVVTNVIRLQNCFLEKELGVKDNRNEVYAKELTPKDGWLVFTAPEITSATYAELVVAVSPCLTGVGCNPVAVAAFFKRYVTSAALGMGLQMANLLLDWVKTFGSMKTKVSTIISAANNIKTSVAALPGKVDTTKKSVCKGKLCSGPGVTAFLSKVNKAIAAAQSLQNIRQSADKAASAIPEMISIADKAIAVGKKVPNSSFFLDLIQSGSFTKATDILESIQIVKKLPESVEEIEATVGPVQDLVSKYEPLVKTVSATVKEVSSFSWTPYTKELQADSSGKLRGLLTGLQNTIQLQLGEPLDDLTTAIKSLKDGLATLPINKSGFEYDADVTSYSRWTDVSVPAPCSKQNKANFELSGYKTSYNYPSFYRCDYGPQRVPWPRHFVPYVKIKMS</sequence>
<evidence type="ECO:0000313" key="3">
    <source>
        <dbReference type="Proteomes" id="UP000277212"/>
    </source>
</evidence>
<feature type="signal peptide" evidence="1">
    <location>
        <begin position="1"/>
        <end position="20"/>
    </location>
</feature>
<name>A0A3M2SDI9_9HYPO</name>
<protein>
    <submittedName>
        <fullName evidence="2">Uncharacterized protein</fullName>
    </submittedName>
</protein>